<dbReference type="GO" id="GO:0003697">
    <property type="term" value="F:single-stranded DNA binding"/>
    <property type="evidence" value="ECO:0007669"/>
    <property type="project" value="TreeGrafter"/>
</dbReference>
<feature type="site" description="Interaction with DNA" evidence="3">
    <location>
        <position position="500"/>
    </location>
</feature>
<dbReference type="EMBL" id="JAGSXJ010000028">
    <property type="protein sequence ID" value="KAH6671618.1"/>
    <property type="molecule type" value="Genomic_DNA"/>
</dbReference>
<dbReference type="SUPFAM" id="SSF56024">
    <property type="entry name" value="Phospholipase D/nuclease"/>
    <property type="match status" value="2"/>
</dbReference>
<dbReference type="PANTHER" id="PTHR12415">
    <property type="entry name" value="TYROSYL-DNA PHOSPHODIESTERASE 1"/>
    <property type="match status" value="1"/>
</dbReference>
<dbReference type="PROSITE" id="PS50035">
    <property type="entry name" value="PLD"/>
    <property type="match status" value="1"/>
</dbReference>
<keyword evidence="7" id="KW-1185">Reference proteome</keyword>
<dbReference type="InterPro" id="IPR010347">
    <property type="entry name" value="Tdp1"/>
</dbReference>
<evidence type="ECO:0000256" key="4">
    <source>
        <dbReference type="SAM" id="MobiDB-lite"/>
    </source>
</evidence>
<dbReference type="GO" id="GO:0005634">
    <property type="term" value="C:nucleus"/>
    <property type="evidence" value="ECO:0007669"/>
    <property type="project" value="InterPro"/>
</dbReference>
<dbReference type="InterPro" id="IPR001736">
    <property type="entry name" value="PLipase_D/transphosphatidylase"/>
</dbReference>
<dbReference type="PROSITE" id="PS50330">
    <property type="entry name" value="UIM"/>
    <property type="match status" value="1"/>
</dbReference>
<reference evidence="6" key="1">
    <citation type="journal article" date="2021" name="Nat. Commun.">
        <title>Genetic determinants of endophytism in the Arabidopsis root mycobiome.</title>
        <authorList>
            <person name="Mesny F."/>
            <person name="Miyauchi S."/>
            <person name="Thiergart T."/>
            <person name="Pickel B."/>
            <person name="Atanasova L."/>
            <person name="Karlsson M."/>
            <person name="Huettel B."/>
            <person name="Barry K.W."/>
            <person name="Haridas S."/>
            <person name="Chen C."/>
            <person name="Bauer D."/>
            <person name="Andreopoulos W."/>
            <person name="Pangilinan J."/>
            <person name="LaButti K."/>
            <person name="Riley R."/>
            <person name="Lipzen A."/>
            <person name="Clum A."/>
            <person name="Drula E."/>
            <person name="Henrissat B."/>
            <person name="Kohler A."/>
            <person name="Grigoriev I.V."/>
            <person name="Martin F.M."/>
            <person name="Hacquard S."/>
        </authorList>
    </citation>
    <scope>NUCLEOTIDE SEQUENCE</scope>
    <source>
        <strain evidence="6">MPI-SDFR-AT-0117</strain>
    </source>
</reference>
<dbReference type="CDD" id="cd09123">
    <property type="entry name" value="PLDc_Tdp1_2"/>
    <property type="match status" value="1"/>
</dbReference>
<gene>
    <name evidence="6" type="ORF">F5X68DRAFT_175317</name>
</gene>
<dbReference type="GO" id="GO:0003690">
    <property type="term" value="F:double-stranded DNA binding"/>
    <property type="evidence" value="ECO:0007669"/>
    <property type="project" value="TreeGrafter"/>
</dbReference>
<feature type="compositionally biased region" description="Polar residues" evidence="4">
    <location>
        <begin position="42"/>
        <end position="66"/>
    </location>
</feature>
<dbReference type="GO" id="GO:0006281">
    <property type="term" value="P:DNA repair"/>
    <property type="evidence" value="ECO:0007669"/>
    <property type="project" value="InterPro"/>
</dbReference>
<dbReference type="Gene3D" id="3.30.870.10">
    <property type="entry name" value="Endonuclease Chain A"/>
    <property type="match status" value="2"/>
</dbReference>
<comment type="caution">
    <text evidence="6">The sequence shown here is derived from an EMBL/GenBank/DDBJ whole genome shotgun (WGS) entry which is preliminary data.</text>
</comment>
<feature type="compositionally biased region" description="Basic and acidic residues" evidence="4">
    <location>
        <begin position="70"/>
        <end position="81"/>
    </location>
</feature>
<feature type="domain" description="PLD phosphodiesterase" evidence="5">
    <location>
        <begin position="468"/>
        <end position="503"/>
    </location>
</feature>
<feature type="active site" description="Nucleophile" evidence="1">
    <location>
        <position position="224"/>
    </location>
</feature>
<evidence type="ECO:0000313" key="7">
    <source>
        <dbReference type="Proteomes" id="UP000770015"/>
    </source>
</evidence>
<feature type="active site" description="Proton donor/acceptor" evidence="1">
    <location>
        <position position="473"/>
    </location>
</feature>
<dbReference type="InterPro" id="IPR003903">
    <property type="entry name" value="UIM_dom"/>
</dbReference>
<evidence type="ECO:0000256" key="1">
    <source>
        <dbReference type="PIRSR" id="PIRSR610347-1"/>
    </source>
</evidence>
<dbReference type="CDD" id="cd09122">
    <property type="entry name" value="PLDc_Tdp1_1"/>
    <property type="match status" value="1"/>
</dbReference>
<evidence type="ECO:0000256" key="3">
    <source>
        <dbReference type="PIRSR" id="PIRSR610347-3"/>
    </source>
</evidence>
<sequence>MSSPQEATPQFGLNGDYDEEDALAAAIAMSLEQPNQSPPLPQSATTNLTEEQPTPASLPTAPNSFGSLALDRKKMEAERLARQRKRSAVEAGLETSPSRHRPTPPAPSASRLSHASAVASTTRTSSLPFSKGVVKRTWALGQPQTEQDIKIEDILMRDELELAVISSFQWDDTWLLSKIDISRTKLILVAFANDEAHQREMAANIPSSQIRFCFPPMSGGGHMHSKLQLLKFRRHLRIVVPSGNLVPYDWGETGVLENMVFIIDLPLLETAGATAGAKPSHPTTPFGTELRRFLRALGLDEGLVLSLDKYDFTETGQYGFVHSISGSHTDSASQETGYCGLGSVVRQLGLNTVQPVDIHYIASSLGSLDEKFLTAMYYACQGDSGMKEYQDRQSRSRTKKTKNAGASSEASSSVLLKDRFRIFFPSESTVARSKGGKTAAGTICFQERWWNSPTFPRQLLRDAVNIRQGLLMHSKMLFVRTVSRDADSPAWAYVGSANLSESAWGRLVKDRRTGLAKMSCRNWECGVLVPVTLSRQSNSGDIVDDGGLEVFKGKIPVPMELPGEAFSAATTQPTKQQRQPWFFQAHGAY</sequence>
<organism evidence="6 7">
    <name type="scientific">Plectosphaerella plurivora</name>
    <dbReference type="NCBI Taxonomy" id="936078"/>
    <lineage>
        <taxon>Eukaryota</taxon>
        <taxon>Fungi</taxon>
        <taxon>Dikarya</taxon>
        <taxon>Ascomycota</taxon>
        <taxon>Pezizomycotina</taxon>
        <taxon>Sordariomycetes</taxon>
        <taxon>Hypocreomycetidae</taxon>
        <taxon>Glomerellales</taxon>
        <taxon>Plectosphaerellaceae</taxon>
        <taxon>Plectosphaerella</taxon>
    </lineage>
</organism>
<dbReference type="GO" id="GO:0017005">
    <property type="term" value="F:3'-tyrosyl-DNA phosphodiesterase activity"/>
    <property type="evidence" value="ECO:0007669"/>
    <property type="project" value="TreeGrafter"/>
</dbReference>
<name>A0A9P8V1P4_9PEZI</name>
<dbReference type="Proteomes" id="UP000770015">
    <property type="component" value="Unassembled WGS sequence"/>
</dbReference>
<feature type="binding site" evidence="2">
    <location>
        <position position="226"/>
    </location>
    <ligand>
        <name>substrate</name>
    </ligand>
</feature>
<feature type="binding site" evidence="2">
    <location>
        <position position="475"/>
    </location>
    <ligand>
        <name>substrate</name>
    </ligand>
</feature>
<feature type="region of interest" description="Disordered" evidence="4">
    <location>
        <begin position="1"/>
        <end position="123"/>
    </location>
</feature>
<dbReference type="OrthoDB" id="47785at2759"/>
<accession>A0A9P8V1P4</accession>
<dbReference type="PANTHER" id="PTHR12415:SF4">
    <property type="entry name" value="TYROSYL-DNA PHOSPHODIESTERASE DOMAIN-CONTAINING PROTEIN"/>
    <property type="match status" value="1"/>
</dbReference>
<dbReference type="Pfam" id="PF06087">
    <property type="entry name" value="Tyr-DNA_phospho"/>
    <property type="match status" value="1"/>
</dbReference>
<evidence type="ECO:0000256" key="2">
    <source>
        <dbReference type="PIRSR" id="PIRSR610347-2"/>
    </source>
</evidence>
<protein>
    <submittedName>
        <fullName evidence="6">Ubiquitin interaction domain-containing protein</fullName>
    </submittedName>
</protein>
<feature type="compositionally biased region" description="Low complexity" evidence="4">
    <location>
        <begin position="113"/>
        <end position="123"/>
    </location>
</feature>
<evidence type="ECO:0000259" key="5">
    <source>
        <dbReference type="PROSITE" id="PS50035"/>
    </source>
</evidence>
<evidence type="ECO:0000313" key="6">
    <source>
        <dbReference type="EMBL" id="KAH6671618.1"/>
    </source>
</evidence>
<dbReference type="AlphaFoldDB" id="A0A9P8V1P4"/>
<proteinExistence type="predicted"/>